<evidence type="ECO:0000256" key="3">
    <source>
        <dbReference type="ARBA" id="ARBA00023315"/>
    </source>
</evidence>
<reference evidence="6 7" key="1">
    <citation type="submission" date="2016-10" db="EMBL/GenBank/DDBJ databases">
        <authorList>
            <person name="de Groot N.N."/>
        </authorList>
    </citation>
    <scope>NUCLEOTIDE SEQUENCE [LARGE SCALE GENOMIC DNA]</scope>
    <source>
        <strain evidence="5 6">CGMCC 1.9095</strain>
        <strain evidence="4 7">DSM 22558</strain>
    </source>
</reference>
<organism evidence="4 7">
    <name type="scientific">Halopseudomonas bauzanensis</name>
    <dbReference type="NCBI Taxonomy" id="653930"/>
    <lineage>
        <taxon>Bacteria</taxon>
        <taxon>Pseudomonadati</taxon>
        <taxon>Pseudomonadota</taxon>
        <taxon>Gammaproteobacteria</taxon>
        <taxon>Pseudomonadales</taxon>
        <taxon>Pseudomonadaceae</taxon>
        <taxon>Halopseudomonas</taxon>
    </lineage>
</organism>
<dbReference type="OrthoDB" id="21121at2"/>
<proteinExistence type="predicted"/>
<name>A0A031MER1_9GAMM</name>
<gene>
    <name evidence="5" type="ORF">SAMN04487855_2600</name>
    <name evidence="4" type="ORF">SAMN05216589_2619</name>
</gene>
<evidence type="ECO:0000256" key="2">
    <source>
        <dbReference type="ARBA" id="ARBA00022679"/>
    </source>
</evidence>
<evidence type="ECO:0000313" key="5">
    <source>
        <dbReference type="EMBL" id="SFM16899.1"/>
    </source>
</evidence>
<dbReference type="SUPFAM" id="SSF55729">
    <property type="entry name" value="Acyl-CoA N-acyltransferases (Nat)"/>
    <property type="match status" value="1"/>
</dbReference>
<dbReference type="AlphaFoldDB" id="A0A031MER1"/>
<dbReference type="InterPro" id="IPR016181">
    <property type="entry name" value="Acyl_CoA_acyltransferase"/>
</dbReference>
<evidence type="ECO:0000313" key="4">
    <source>
        <dbReference type="EMBL" id="SES19084.1"/>
    </source>
</evidence>
<dbReference type="InterPro" id="IPR007041">
    <property type="entry name" value="Arg_succinylTrfase_AstA/AruG"/>
</dbReference>
<dbReference type="Proteomes" id="UP000186904">
    <property type="component" value="Unassembled WGS sequence"/>
</dbReference>
<dbReference type="Proteomes" id="UP000186599">
    <property type="component" value="Unassembled WGS sequence"/>
</dbReference>
<dbReference type="GO" id="GO:0008791">
    <property type="term" value="F:arginine N-succinyltransferase activity"/>
    <property type="evidence" value="ECO:0007669"/>
    <property type="project" value="InterPro"/>
</dbReference>
<dbReference type="PANTHER" id="PTHR30420">
    <property type="entry name" value="N-SUCCINYLARGININE DIHYDROLASE"/>
    <property type="match status" value="1"/>
</dbReference>
<dbReference type="Pfam" id="PF04958">
    <property type="entry name" value="AstA"/>
    <property type="match status" value="1"/>
</dbReference>
<sequence>MLIQRLCTLADLPEIERLAIASPVGITSLPANSEQLAVIIEGSEAATDETVTFTGEERYFFVLEDLETGRLAGCSSIMSAAGFSQPFHTFRNDIFMHASRELGLHNRMHVLSLCHDLTGHSLLTGFYLDTPWKGDYATLKLNACGRLLFMASHPQRFAESTAVEISGVCDEQGNSPFWDGLGRHFFDVDYREAERLSGSHGRGLLAELMPGYPIYVSMLPDATQEVIGQVRPASQVVYDILMQEGFETDNYVDIFDGGPVVQAKSAELTSVRGSEVATVHIGQPAAATGTWLVANEKIRDFRSCLCELAWQPGEPVTLDARLAELLKVTEGDTIRLIGGA</sequence>
<dbReference type="EMBL" id="FOUA01000005">
    <property type="protein sequence ID" value="SFM16899.1"/>
    <property type="molecule type" value="Genomic_DNA"/>
</dbReference>
<dbReference type="EMBL" id="FOGN01000005">
    <property type="protein sequence ID" value="SES19084.1"/>
    <property type="molecule type" value="Genomic_DNA"/>
</dbReference>
<protein>
    <submittedName>
        <fullName evidence="5">Arginine N-succinyltransferase</fullName>
    </submittedName>
    <submittedName>
        <fullName evidence="4">Arginine succinyltransferase</fullName>
    </submittedName>
</protein>
<dbReference type="Gene3D" id="2.40.40.20">
    <property type="match status" value="1"/>
</dbReference>
<evidence type="ECO:0000256" key="1">
    <source>
        <dbReference type="ARBA" id="ARBA00022503"/>
    </source>
</evidence>
<dbReference type="STRING" id="653930.SAMN05216589_2619"/>
<dbReference type="GO" id="GO:0006527">
    <property type="term" value="P:L-arginine catabolic process"/>
    <property type="evidence" value="ECO:0007669"/>
    <property type="project" value="InterPro"/>
</dbReference>
<dbReference type="RefSeq" id="WP_036990543.1">
    <property type="nucleotide sequence ID" value="NZ_FOGN01000005.1"/>
</dbReference>
<evidence type="ECO:0000313" key="6">
    <source>
        <dbReference type="Proteomes" id="UP000186599"/>
    </source>
</evidence>
<accession>A0A031MER1</accession>
<keyword evidence="3" id="KW-0012">Acyltransferase</keyword>
<evidence type="ECO:0000313" key="7">
    <source>
        <dbReference type="Proteomes" id="UP000186904"/>
    </source>
</evidence>
<keyword evidence="1" id="KW-0056">Arginine metabolism</keyword>
<dbReference type="PANTHER" id="PTHR30420:SF1">
    <property type="entry name" value="ARGININE N-SUCCINYLTRANSFERASE"/>
    <property type="match status" value="1"/>
</dbReference>
<dbReference type="NCBIfam" id="TIGR03243">
    <property type="entry name" value="arg_catab_AOST"/>
    <property type="match status" value="1"/>
</dbReference>
<keyword evidence="2 4" id="KW-0808">Transferase</keyword>
<keyword evidence="6" id="KW-1185">Reference proteome</keyword>